<evidence type="ECO:0000256" key="4">
    <source>
        <dbReference type="ARBA" id="ARBA00022475"/>
    </source>
</evidence>
<proteinExistence type="inferred from homology"/>
<dbReference type="FunFam" id="1.10.3470.10:FF:000001">
    <property type="entry name" value="Vitamin B12 ABC transporter permease BtuC"/>
    <property type="match status" value="1"/>
</dbReference>
<feature type="transmembrane region" description="Helical" evidence="8">
    <location>
        <begin position="294"/>
        <end position="316"/>
    </location>
</feature>
<dbReference type="PANTHER" id="PTHR30472:SF25">
    <property type="entry name" value="ABC TRANSPORTER PERMEASE PROTEIN MJ0876-RELATED"/>
    <property type="match status" value="1"/>
</dbReference>
<feature type="transmembrane region" description="Helical" evidence="8">
    <location>
        <begin position="65"/>
        <end position="92"/>
    </location>
</feature>
<evidence type="ECO:0000256" key="2">
    <source>
        <dbReference type="ARBA" id="ARBA00007935"/>
    </source>
</evidence>
<feature type="transmembrane region" description="Helical" evidence="8">
    <location>
        <begin position="21"/>
        <end position="45"/>
    </location>
</feature>
<dbReference type="SUPFAM" id="SSF81345">
    <property type="entry name" value="ABC transporter involved in vitamin B12 uptake, BtuC"/>
    <property type="match status" value="1"/>
</dbReference>
<feature type="transmembrane region" description="Helical" evidence="8">
    <location>
        <begin position="240"/>
        <end position="262"/>
    </location>
</feature>
<evidence type="ECO:0000313" key="9">
    <source>
        <dbReference type="EMBL" id="SIS69179.1"/>
    </source>
</evidence>
<feature type="transmembrane region" description="Helical" evidence="8">
    <location>
        <begin position="268"/>
        <end position="287"/>
    </location>
</feature>
<dbReference type="AlphaFoldDB" id="A0A1N7L5Q3"/>
<dbReference type="GO" id="GO:0022857">
    <property type="term" value="F:transmembrane transporter activity"/>
    <property type="evidence" value="ECO:0007669"/>
    <property type="project" value="InterPro"/>
</dbReference>
<dbReference type="PANTHER" id="PTHR30472">
    <property type="entry name" value="FERRIC ENTEROBACTIN TRANSPORT SYSTEM PERMEASE PROTEIN"/>
    <property type="match status" value="1"/>
</dbReference>
<evidence type="ECO:0000256" key="7">
    <source>
        <dbReference type="ARBA" id="ARBA00023136"/>
    </source>
</evidence>
<comment type="similarity">
    <text evidence="2">Belongs to the binding-protein-dependent transport system permease family. FecCD subfamily.</text>
</comment>
<evidence type="ECO:0000313" key="10">
    <source>
        <dbReference type="Proteomes" id="UP000185678"/>
    </source>
</evidence>
<feature type="transmembrane region" description="Helical" evidence="8">
    <location>
        <begin position="104"/>
        <end position="123"/>
    </location>
</feature>
<feature type="transmembrane region" description="Helical" evidence="8">
    <location>
        <begin position="129"/>
        <end position="151"/>
    </location>
</feature>
<dbReference type="EMBL" id="FTOA01000003">
    <property type="protein sequence ID" value="SIS69179.1"/>
    <property type="molecule type" value="Genomic_DNA"/>
</dbReference>
<evidence type="ECO:0000256" key="5">
    <source>
        <dbReference type="ARBA" id="ARBA00022692"/>
    </source>
</evidence>
<accession>A0A1N7L5Q3</accession>
<gene>
    <name evidence="9" type="ORF">SAMN05421779_103129</name>
</gene>
<dbReference type="Proteomes" id="UP000185678">
    <property type="component" value="Unassembled WGS sequence"/>
</dbReference>
<protein>
    <submittedName>
        <fullName evidence="9">Iron complex transport system permease protein</fullName>
    </submittedName>
</protein>
<dbReference type="RefSeq" id="WP_076399775.1">
    <property type="nucleotide sequence ID" value="NZ_FTOA01000003.1"/>
</dbReference>
<sequence>MAHETLLTRRLPLSSCLGAGMVVLCLTALLATASGAVTIAPAGILSQLGDWLFGIGEPLPERDRFILWSLRLPRIALAVLVGSSLALAGTALQGLFRNPLADPGLIGVSSGAALAAAAVIVLAGDLLRLSIALPLAAFAGGLLATVCVFLLSRRQGILSVGTMLLAGIAINALAGAGIGLFSYLGNDLQLRQLTFWTLGSLGSASWETVLPAGGLMVIACVALLSQARKLDVFVLGERDAFALGISPTALSIRVIVLCALAVGAAVAVSGLIGFLGLVVPHIVRMVLGPSHQRVMTASMVLGAIVLVVADSLARTIALPAEVPIGLLLSLIGAPFFLWLLRRTPTSGV</sequence>
<evidence type="ECO:0000256" key="8">
    <source>
        <dbReference type="SAM" id="Phobius"/>
    </source>
</evidence>
<dbReference type="InterPro" id="IPR037294">
    <property type="entry name" value="ABC_BtuC-like"/>
</dbReference>
<dbReference type="Pfam" id="PF01032">
    <property type="entry name" value="FecCD"/>
    <property type="match status" value="1"/>
</dbReference>
<feature type="transmembrane region" description="Helical" evidence="8">
    <location>
        <begin position="204"/>
        <end position="224"/>
    </location>
</feature>
<organism evidence="9 10">
    <name type="scientific">Insolitispirillum peregrinum</name>
    <dbReference type="NCBI Taxonomy" id="80876"/>
    <lineage>
        <taxon>Bacteria</taxon>
        <taxon>Pseudomonadati</taxon>
        <taxon>Pseudomonadota</taxon>
        <taxon>Alphaproteobacteria</taxon>
        <taxon>Rhodospirillales</taxon>
        <taxon>Novispirillaceae</taxon>
        <taxon>Insolitispirillum</taxon>
    </lineage>
</organism>
<dbReference type="Gene3D" id="1.10.3470.10">
    <property type="entry name" value="ABC transporter involved in vitamin B12 uptake, BtuC"/>
    <property type="match status" value="1"/>
</dbReference>
<dbReference type="InterPro" id="IPR000522">
    <property type="entry name" value="ABC_transptr_permease_BtuC"/>
</dbReference>
<name>A0A1N7L5Q3_9PROT</name>
<dbReference type="GO" id="GO:0005886">
    <property type="term" value="C:plasma membrane"/>
    <property type="evidence" value="ECO:0007669"/>
    <property type="project" value="UniProtKB-SubCell"/>
</dbReference>
<evidence type="ECO:0000256" key="3">
    <source>
        <dbReference type="ARBA" id="ARBA00022448"/>
    </source>
</evidence>
<keyword evidence="10" id="KW-1185">Reference proteome</keyword>
<keyword evidence="5 8" id="KW-0812">Transmembrane</keyword>
<keyword evidence="6 8" id="KW-1133">Transmembrane helix</keyword>
<comment type="subcellular location">
    <subcellularLocation>
        <location evidence="1">Cell membrane</location>
        <topology evidence="1">Multi-pass membrane protein</topology>
    </subcellularLocation>
</comment>
<evidence type="ECO:0000256" key="6">
    <source>
        <dbReference type="ARBA" id="ARBA00022989"/>
    </source>
</evidence>
<keyword evidence="7 8" id="KW-0472">Membrane</keyword>
<feature type="transmembrane region" description="Helical" evidence="8">
    <location>
        <begin position="322"/>
        <end position="340"/>
    </location>
</feature>
<keyword evidence="4" id="KW-1003">Cell membrane</keyword>
<feature type="transmembrane region" description="Helical" evidence="8">
    <location>
        <begin position="163"/>
        <end position="184"/>
    </location>
</feature>
<dbReference type="GO" id="GO:0033214">
    <property type="term" value="P:siderophore-iron import into cell"/>
    <property type="evidence" value="ECO:0007669"/>
    <property type="project" value="TreeGrafter"/>
</dbReference>
<evidence type="ECO:0000256" key="1">
    <source>
        <dbReference type="ARBA" id="ARBA00004651"/>
    </source>
</evidence>
<dbReference type="STRING" id="80876.SAMN05421779_103129"/>
<reference evidence="9 10" key="1">
    <citation type="submission" date="2017-01" db="EMBL/GenBank/DDBJ databases">
        <authorList>
            <person name="Mah S.A."/>
            <person name="Swanson W.J."/>
            <person name="Moy G.W."/>
            <person name="Vacquier V.D."/>
        </authorList>
    </citation>
    <scope>NUCLEOTIDE SEQUENCE [LARGE SCALE GENOMIC DNA]</scope>
    <source>
        <strain evidence="9 10">DSM 11589</strain>
    </source>
</reference>
<keyword evidence="3" id="KW-0813">Transport</keyword>
<dbReference type="CDD" id="cd06550">
    <property type="entry name" value="TM_ABC_iron-siderophores_like"/>
    <property type="match status" value="1"/>
</dbReference>